<dbReference type="SUPFAM" id="SSF56219">
    <property type="entry name" value="DNase I-like"/>
    <property type="match status" value="1"/>
</dbReference>
<keyword evidence="6" id="KW-0479">Metal-binding</keyword>
<keyword evidence="10 13" id="KW-1133">Transmembrane helix</keyword>
<sequence>MAPNTLSVLSLNCWGLYIVSKKRKFRLESIAKAINQASYDIVTLQEIWVQDDFQKIKACLATKLPYAKYFYSGALGSGLAIFSKFPIIQTSYFRYSLAGRPLKVFHGDYYVGKGCATVCLEHPIAGLIQVFTTHLHAGYGNSDEYQGHRITESWELANLLRSAAAQGRQIIVTGDFNSVPTSYNYRILMEHAFMTDSWLEVHSGDDDGNWESRNQQRLHDDDPDSFIQQFGITCNSSSNTWSKHFRGLSQETMQQRRTGDRLDYIFYRRTSELRCTESFVVMTERIPGTNMSYSDHYGVQSNFIVSGGDDDEQMLLSTENMATMNNHDSGIRTHLFGGNNSLAMTQPSSFEMASPTYTNLDLTTVQELIIVLQKDQQAMRRTAQRLLRCFMALVGLVIILYIVIVVVPYRVTISIVGSWHRDNDMLIIWLLPLLVGIPLIVCSVLAMVCLIVGFVFGYGEQQTMHQHVTDLQTLLHGIQLRNRTPSLIPRS</sequence>
<dbReference type="Proteomes" id="UP000193560">
    <property type="component" value="Unassembled WGS sequence"/>
</dbReference>
<dbReference type="GO" id="GO:0016020">
    <property type="term" value="C:membrane"/>
    <property type="evidence" value="ECO:0007669"/>
    <property type="project" value="UniProtKB-SubCell"/>
</dbReference>
<gene>
    <name evidence="15" type="ORF">BCR42DRAFT_427487</name>
</gene>
<evidence type="ECO:0000256" key="9">
    <source>
        <dbReference type="ARBA" id="ARBA00022919"/>
    </source>
</evidence>
<feature type="transmembrane region" description="Helical" evidence="13">
    <location>
        <begin position="386"/>
        <end position="407"/>
    </location>
</feature>
<dbReference type="GO" id="GO:0046872">
    <property type="term" value="F:metal ion binding"/>
    <property type="evidence" value="ECO:0007669"/>
    <property type="project" value="UniProtKB-KW"/>
</dbReference>
<evidence type="ECO:0000256" key="13">
    <source>
        <dbReference type="SAM" id="Phobius"/>
    </source>
</evidence>
<comment type="subcellular location">
    <subcellularLocation>
        <location evidence="1">Membrane</location>
        <topology evidence="1">Multi-pass membrane protein</topology>
    </subcellularLocation>
</comment>
<comment type="caution">
    <text evidence="15">The sequence shown here is derived from an EMBL/GenBank/DDBJ whole genome shotgun (WGS) entry which is preliminary data.</text>
</comment>
<keyword evidence="11" id="KW-0443">Lipid metabolism</keyword>
<keyword evidence="15" id="KW-0255">Endonuclease</keyword>
<keyword evidence="15" id="KW-0269">Exonuclease</keyword>
<evidence type="ECO:0000313" key="15">
    <source>
        <dbReference type="EMBL" id="ORZ06007.1"/>
    </source>
</evidence>
<dbReference type="AlphaFoldDB" id="A0A1X2HZP9"/>
<name>A0A1X2HZP9_9FUNG</name>
<dbReference type="PANTHER" id="PTHR16320:SF24">
    <property type="entry name" value="PHOSPHODIESTERASE, PUTATIVE-RELATED"/>
    <property type="match status" value="1"/>
</dbReference>
<evidence type="ECO:0000256" key="4">
    <source>
        <dbReference type="ARBA" id="ARBA00006335"/>
    </source>
</evidence>
<evidence type="ECO:0000256" key="2">
    <source>
        <dbReference type="ARBA" id="ARBA00004760"/>
    </source>
</evidence>
<evidence type="ECO:0000256" key="1">
    <source>
        <dbReference type="ARBA" id="ARBA00004141"/>
    </source>
</evidence>
<keyword evidence="5 13" id="KW-0812">Transmembrane</keyword>
<keyword evidence="9" id="KW-0746">Sphingolipid metabolism</keyword>
<keyword evidence="16" id="KW-1185">Reference proteome</keyword>
<feature type="transmembrane region" description="Helical" evidence="13">
    <location>
        <begin position="427"/>
        <end position="456"/>
    </location>
</feature>
<keyword evidence="8" id="KW-0460">Magnesium</keyword>
<dbReference type="STRING" id="90262.A0A1X2HZP9"/>
<evidence type="ECO:0000256" key="10">
    <source>
        <dbReference type="ARBA" id="ARBA00022989"/>
    </source>
</evidence>
<dbReference type="GO" id="GO:0004527">
    <property type="term" value="F:exonuclease activity"/>
    <property type="evidence" value="ECO:0007669"/>
    <property type="project" value="UniProtKB-KW"/>
</dbReference>
<evidence type="ECO:0000256" key="8">
    <source>
        <dbReference type="ARBA" id="ARBA00022842"/>
    </source>
</evidence>
<accession>A0A1X2HZP9</accession>
<evidence type="ECO:0000256" key="12">
    <source>
        <dbReference type="ARBA" id="ARBA00023136"/>
    </source>
</evidence>
<evidence type="ECO:0000259" key="14">
    <source>
        <dbReference type="Pfam" id="PF03372"/>
    </source>
</evidence>
<dbReference type="GO" id="GO:0004767">
    <property type="term" value="F:sphingomyelin phosphodiesterase activity"/>
    <property type="evidence" value="ECO:0007669"/>
    <property type="project" value="InterPro"/>
</dbReference>
<evidence type="ECO:0000256" key="5">
    <source>
        <dbReference type="ARBA" id="ARBA00022692"/>
    </source>
</evidence>
<dbReference type="Pfam" id="PF03372">
    <property type="entry name" value="Exo_endo_phos"/>
    <property type="match status" value="1"/>
</dbReference>
<evidence type="ECO:0000256" key="3">
    <source>
        <dbReference type="ARBA" id="ARBA00004991"/>
    </source>
</evidence>
<dbReference type="InterPro" id="IPR038772">
    <property type="entry name" value="Sph/SMPD2-like"/>
</dbReference>
<comment type="pathway">
    <text evidence="3">Sphingolipid metabolism.</text>
</comment>
<proteinExistence type="inferred from homology"/>
<feature type="domain" description="Endonuclease/exonuclease/phosphatase" evidence="14">
    <location>
        <begin position="9"/>
        <end position="296"/>
    </location>
</feature>
<evidence type="ECO:0000256" key="11">
    <source>
        <dbReference type="ARBA" id="ARBA00023098"/>
    </source>
</evidence>
<comment type="similarity">
    <text evidence="4">Belongs to the neutral sphingomyelinase family.</text>
</comment>
<dbReference type="GO" id="GO:0006665">
    <property type="term" value="P:sphingolipid metabolic process"/>
    <property type="evidence" value="ECO:0007669"/>
    <property type="project" value="UniProtKB-KW"/>
</dbReference>
<protein>
    <submittedName>
        <fullName evidence="15">Endonuclease/exonuclease/phosphatase</fullName>
    </submittedName>
</protein>
<dbReference type="InterPro" id="IPR005135">
    <property type="entry name" value="Endo/exonuclease/phosphatase"/>
</dbReference>
<keyword evidence="12 13" id="KW-0472">Membrane</keyword>
<comment type="pathway">
    <text evidence="2">Lipid metabolism; sphingolipid metabolism.</text>
</comment>
<dbReference type="Gene3D" id="3.60.10.10">
    <property type="entry name" value="Endonuclease/exonuclease/phosphatase"/>
    <property type="match status" value="1"/>
</dbReference>
<reference evidence="15 16" key="1">
    <citation type="submission" date="2016-07" db="EMBL/GenBank/DDBJ databases">
        <title>Pervasive Adenine N6-methylation of Active Genes in Fungi.</title>
        <authorList>
            <consortium name="DOE Joint Genome Institute"/>
            <person name="Mondo S.J."/>
            <person name="Dannebaum R.O."/>
            <person name="Kuo R.C."/>
            <person name="Labutti K."/>
            <person name="Haridas S."/>
            <person name="Kuo A."/>
            <person name="Salamov A."/>
            <person name="Ahrendt S.R."/>
            <person name="Lipzen A."/>
            <person name="Sullivan W."/>
            <person name="Andreopoulos W.B."/>
            <person name="Clum A."/>
            <person name="Lindquist E."/>
            <person name="Daum C."/>
            <person name="Ramamoorthy G.K."/>
            <person name="Gryganskyi A."/>
            <person name="Culley D."/>
            <person name="Magnuson J.K."/>
            <person name="James T.Y."/>
            <person name="O'Malley M.A."/>
            <person name="Stajich J.E."/>
            <person name="Spatafora J.W."/>
            <person name="Visel A."/>
            <person name="Grigoriev I.V."/>
        </authorList>
    </citation>
    <scope>NUCLEOTIDE SEQUENCE [LARGE SCALE GENOMIC DNA]</scope>
    <source>
        <strain evidence="15 16">NRRL 1336</strain>
    </source>
</reference>
<dbReference type="GO" id="GO:0004519">
    <property type="term" value="F:endonuclease activity"/>
    <property type="evidence" value="ECO:0007669"/>
    <property type="project" value="UniProtKB-KW"/>
</dbReference>
<dbReference type="PANTHER" id="PTHR16320">
    <property type="entry name" value="SPHINGOMYELINASE FAMILY MEMBER"/>
    <property type="match status" value="1"/>
</dbReference>
<organism evidence="15 16">
    <name type="scientific">Absidia repens</name>
    <dbReference type="NCBI Taxonomy" id="90262"/>
    <lineage>
        <taxon>Eukaryota</taxon>
        <taxon>Fungi</taxon>
        <taxon>Fungi incertae sedis</taxon>
        <taxon>Mucoromycota</taxon>
        <taxon>Mucoromycotina</taxon>
        <taxon>Mucoromycetes</taxon>
        <taxon>Mucorales</taxon>
        <taxon>Cunninghamellaceae</taxon>
        <taxon>Absidia</taxon>
    </lineage>
</organism>
<dbReference type="InterPro" id="IPR036691">
    <property type="entry name" value="Endo/exonu/phosph_ase_sf"/>
</dbReference>
<keyword evidence="7" id="KW-0378">Hydrolase</keyword>
<dbReference type="OrthoDB" id="387657at2759"/>
<evidence type="ECO:0000256" key="6">
    <source>
        <dbReference type="ARBA" id="ARBA00022723"/>
    </source>
</evidence>
<dbReference type="EMBL" id="MCGE01000041">
    <property type="protein sequence ID" value="ORZ06007.1"/>
    <property type="molecule type" value="Genomic_DNA"/>
</dbReference>
<keyword evidence="15" id="KW-0540">Nuclease</keyword>
<evidence type="ECO:0000256" key="7">
    <source>
        <dbReference type="ARBA" id="ARBA00022801"/>
    </source>
</evidence>
<evidence type="ECO:0000313" key="16">
    <source>
        <dbReference type="Proteomes" id="UP000193560"/>
    </source>
</evidence>